<dbReference type="SUPFAM" id="SSF53756">
    <property type="entry name" value="UDP-Glycosyltransferase/glycogen phosphorylase"/>
    <property type="match status" value="1"/>
</dbReference>
<feature type="domain" description="Glycosyltransferase subfamily 4-like N-terminal" evidence="2">
    <location>
        <begin position="14"/>
        <end position="169"/>
    </location>
</feature>
<proteinExistence type="predicted"/>
<dbReference type="InterPro" id="IPR028098">
    <property type="entry name" value="Glyco_trans_4-like_N"/>
</dbReference>
<name>A0A6J6NNB2_9ZZZZ</name>
<dbReference type="EMBL" id="CAFBOG010000189">
    <property type="protein sequence ID" value="CAB4991995.1"/>
    <property type="molecule type" value="Genomic_DNA"/>
</dbReference>
<dbReference type="Pfam" id="PF13439">
    <property type="entry name" value="Glyco_transf_4"/>
    <property type="match status" value="1"/>
</dbReference>
<dbReference type="GO" id="GO:0016758">
    <property type="term" value="F:hexosyltransferase activity"/>
    <property type="evidence" value="ECO:0007669"/>
    <property type="project" value="TreeGrafter"/>
</dbReference>
<sequence length="374" mass="40079">MRIGLVCPYSVSIPGGVQGQVLALARSLRRRGHEALVLAPCDGPPPEVFVIPLGSSIPTATNGSVAPIAPDIPAQLRTMRALWDEDFDVVHLHEPLAPGPTVTAALLKTAPLVGTFHAAGEQPAYKKLSALATWFGNRLDARVAVSEEAKLMVADVMADDVRVLFNGVEGGRFRNAEPWPSSSPTVFFLGRHEPRKGLEVLLRAAAELPDDTQIWIGGTGPQTEDLKQRYPDPRVHWLGRISDQERERRMSAATVFCAPSLGGESFGIILLEAMAAQTTVVASSISGYSQVANSSHGLAAELVEAGNPAALALALNKVLREPKLAESLRAAGMVRAKEFDLELLCDEYLAIYSDLIAAAHEAPPKATSLRVRVR</sequence>
<evidence type="ECO:0000313" key="7">
    <source>
        <dbReference type="EMBL" id="CAB5059697.1"/>
    </source>
</evidence>
<dbReference type="EMBL" id="CAFAAQ010000011">
    <property type="protein sequence ID" value="CAB4796134.1"/>
    <property type="molecule type" value="Genomic_DNA"/>
</dbReference>
<protein>
    <submittedName>
        <fullName evidence="3">Unannotated protein</fullName>
    </submittedName>
</protein>
<organism evidence="3">
    <name type="scientific">freshwater metagenome</name>
    <dbReference type="NCBI Taxonomy" id="449393"/>
    <lineage>
        <taxon>unclassified sequences</taxon>
        <taxon>metagenomes</taxon>
        <taxon>ecological metagenomes</taxon>
    </lineage>
</organism>
<gene>
    <name evidence="3" type="ORF">UFOPK2582_00114</name>
    <name evidence="4" type="ORF">UFOPK3046_00253</name>
    <name evidence="5" type="ORF">UFOPK3914_01649</name>
    <name evidence="6" type="ORF">UFOPK4173_00184</name>
    <name evidence="7" type="ORF">UFOPK4354_00078</name>
</gene>
<dbReference type="EMBL" id="CAFBQW010000004">
    <property type="protein sequence ID" value="CAB5059697.1"/>
    <property type="molecule type" value="Genomic_DNA"/>
</dbReference>
<accession>A0A6J6NNB2</accession>
<dbReference type="Pfam" id="PF00534">
    <property type="entry name" value="Glycos_transf_1"/>
    <property type="match status" value="1"/>
</dbReference>
<dbReference type="PANTHER" id="PTHR45947:SF3">
    <property type="entry name" value="SULFOQUINOVOSYL TRANSFERASE SQD2"/>
    <property type="match status" value="1"/>
</dbReference>
<reference evidence="3" key="1">
    <citation type="submission" date="2020-05" db="EMBL/GenBank/DDBJ databases">
        <authorList>
            <person name="Chiriac C."/>
            <person name="Salcher M."/>
            <person name="Ghai R."/>
            <person name="Kavagutti S V."/>
        </authorList>
    </citation>
    <scope>NUCLEOTIDE SEQUENCE</scope>
</reference>
<dbReference type="InterPro" id="IPR001296">
    <property type="entry name" value="Glyco_trans_1"/>
</dbReference>
<evidence type="ECO:0000313" key="3">
    <source>
        <dbReference type="EMBL" id="CAB4685883.1"/>
    </source>
</evidence>
<dbReference type="EMBL" id="CAFBPW010000010">
    <property type="protein sequence ID" value="CAB5025462.1"/>
    <property type="molecule type" value="Genomic_DNA"/>
</dbReference>
<dbReference type="PANTHER" id="PTHR45947">
    <property type="entry name" value="SULFOQUINOVOSYL TRANSFERASE SQD2"/>
    <property type="match status" value="1"/>
</dbReference>
<dbReference type="Gene3D" id="3.40.50.2000">
    <property type="entry name" value="Glycogen Phosphorylase B"/>
    <property type="match status" value="2"/>
</dbReference>
<evidence type="ECO:0000313" key="5">
    <source>
        <dbReference type="EMBL" id="CAB4991995.1"/>
    </source>
</evidence>
<dbReference type="EMBL" id="CAEZXS010000006">
    <property type="protein sequence ID" value="CAB4685883.1"/>
    <property type="molecule type" value="Genomic_DNA"/>
</dbReference>
<feature type="domain" description="Glycosyl transferase family 1" evidence="1">
    <location>
        <begin position="173"/>
        <end position="332"/>
    </location>
</feature>
<dbReference type="CDD" id="cd03801">
    <property type="entry name" value="GT4_PimA-like"/>
    <property type="match status" value="1"/>
</dbReference>
<evidence type="ECO:0000259" key="2">
    <source>
        <dbReference type="Pfam" id="PF13439"/>
    </source>
</evidence>
<dbReference type="AlphaFoldDB" id="A0A6J6NNB2"/>
<evidence type="ECO:0000313" key="6">
    <source>
        <dbReference type="EMBL" id="CAB5025462.1"/>
    </source>
</evidence>
<dbReference type="InterPro" id="IPR050194">
    <property type="entry name" value="Glycosyltransferase_grp1"/>
</dbReference>
<evidence type="ECO:0000313" key="4">
    <source>
        <dbReference type="EMBL" id="CAB4796134.1"/>
    </source>
</evidence>
<evidence type="ECO:0000259" key="1">
    <source>
        <dbReference type="Pfam" id="PF00534"/>
    </source>
</evidence>